<dbReference type="SUPFAM" id="SSF57938">
    <property type="entry name" value="DnaJ/Hsp40 cysteine-rich domain"/>
    <property type="match status" value="1"/>
</dbReference>
<dbReference type="EMBL" id="UGXK01000002">
    <property type="protein sequence ID" value="SUI39753.1"/>
    <property type="molecule type" value="Genomic_DNA"/>
</dbReference>
<reference evidence="1 2" key="1">
    <citation type="submission" date="2018-06" db="EMBL/GenBank/DDBJ databases">
        <authorList>
            <consortium name="Pathogen Informatics"/>
            <person name="Doyle S."/>
        </authorList>
    </citation>
    <scope>NUCLEOTIDE SEQUENCE [LARGE SCALE GENOMIC DNA]</scope>
    <source>
        <strain evidence="1 2">NCTC5798</strain>
    </source>
</reference>
<dbReference type="InterPro" id="IPR036410">
    <property type="entry name" value="HSP_DnaJ_Cys-rich_dom_sf"/>
</dbReference>
<sequence>MKHSIFFTEDGYLLPSTVKPTHGNNGHYYAVITRECFDCGGTGEIANAVCVACKGSKTSPAREEKLVVKECFEFLETIPEFRCNPDLESWKRKHSGHLALLQADNSKFAVNISQQLNNNLFLTVRQLESFYSTYQPVSKALSENAGEPVEHSLSIGDVVSIDIIFTEVRAAFSKGSHSYFFTFTGKKQNDGFALTGNVQDHVLLGHSYHLSARVRKIHYFDSVPYALLTVFKLTKKPCG</sequence>
<organism evidence="1 2">
    <name type="scientific">Salmonella enterica I</name>
    <dbReference type="NCBI Taxonomy" id="59201"/>
    <lineage>
        <taxon>Bacteria</taxon>
        <taxon>Pseudomonadati</taxon>
        <taxon>Pseudomonadota</taxon>
        <taxon>Gammaproteobacteria</taxon>
        <taxon>Enterobacterales</taxon>
        <taxon>Enterobacteriaceae</taxon>
        <taxon>Salmonella</taxon>
    </lineage>
</organism>
<accession>A0A379Y2D5</accession>
<protein>
    <submittedName>
        <fullName evidence="1">Uncharacterized protein</fullName>
    </submittedName>
</protein>
<name>A0A379Y2D5_SALET</name>
<gene>
    <name evidence="1" type="ORF">NCTC5798_06194</name>
</gene>
<proteinExistence type="predicted"/>
<evidence type="ECO:0000313" key="1">
    <source>
        <dbReference type="EMBL" id="SUI39753.1"/>
    </source>
</evidence>
<dbReference type="AlphaFoldDB" id="A0A379Y2D5"/>
<evidence type="ECO:0000313" key="2">
    <source>
        <dbReference type="Proteomes" id="UP000255534"/>
    </source>
</evidence>
<dbReference type="Proteomes" id="UP000255534">
    <property type="component" value="Unassembled WGS sequence"/>
</dbReference>